<dbReference type="InterPro" id="IPR050077">
    <property type="entry name" value="LexA_repressor"/>
</dbReference>
<evidence type="ECO:0000259" key="10">
    <source>
        <dbReference type="Pfam" id="PF00717"/>
    </source>
</evidence>
<dbReference type="NCBIfam" id="TIGR00498">
    <property type="entry name" value="lexA"/>
    <property type="match status" value="1"/>
</dbReference>
<dbReference type="PANTHER" id="PTHR33516:SF2">
    <property type="entry name" value="LEXA REPRESSOR-RELATED"/>
    <property type="match status" value="1"/>
</dbReference>
<feature type="domain" description="Peptidase S24/S26A/S26B/S26C" evidence="10">
    <location>
        <begin position="95"/>
        <end position="193"/>
    </location>
</feature>
<evidence type="ECO:0000256" key="3">
    <source>
        <dbReference type="ARBA" id="ARBA00022763"/>
    </source>
</evidence>
<dbReference type="CDD" id="cd06529">
    <property type="entry name" value="S24_LexA-like"/>
    <property type="match status" value="1"/>
</dbReference>
<keyword evidence="3" id="KW-0227">DNA damage</keyword>
<dbReference type="Pfam" id="PF01726">
    <property type="entry name" value="LexA_DNA_bind"/>
    <property type="match status" value="1"/>
</dbReference>
<dbReference type="InterPro" id="IPR036388">
    <property type="entry name" value="WH-like_DNA-bd_sf"/>
</dbReference>
<evidence type="ECO:0000259" key="11">
    <source>
        <dbReference type="Pfam" id="PF01726"/>
    </source>
</evidence>
<comment type="caution">
    <text evidence="12">The sequence shown here is derived from an EMBL/GenBank/DDBJ whole genome shotgun (WGS) entry which is preliminary data.</text>
</comment>
<dbReference type="GO" id="GO:0009432">
    <property type="term" value="P:SOS response"/>
    <property type="evidence" value="ECO:0007669"/>
    <property type="project" value="UniProtKB-KW"/>
</dbReference>
<evidence type="ECO:0000256" key="2">
    <source>
        <dbReference type="ARBA" id="ARBA00022705"/>
    </source>
</evidence>
<accession>A0A6L9EPM9</accession>
<keyword evidence="9" id="KW-0742">SOS response</keyword>
<dbReference type="Pfam" id="PF00717">
    <property type="entry name" value="Peptidase_S24"/>
    <property type="match status" value="1"/>
</dbReference>
<keyword evidence="7" id="KW-0804">Transcription</keyword>
<evidence type="ECO:0000256" key="5">
    <source>
        <dbReference type="ARBA" id="ARBA00023015"/>
    </source>
</evidence>
<dbReference type="AlphaFoldDB" id="A0A6L9EPM9"/>
<evidence type="ECO:0000256" key="7">
    <source>
        <dbReference type="ARBA" id="ARBA00023163"/>
    </source>
</evidence>
<dbReference type="GO" id="GO:0004252">
    <property type="term" value="F:serine-type endopeptidase activity"/>
    <property type="evidence" value="ECO:0007669"/>
    <property type="project" value="UniProtKB-EC"/>
</dbReference>
<dbReference type="EC" id="3.4.21.88" evidence="12"/>
<gene>
    <name evidence="12" type="primary">lexA</name>
    <name evidence="12" type="ORF">GND98_012145</name>
</gene>
<reference evidence="12 13" key="1">
    <citation type="submission" date="2020-01" db="EMBL/GenBank/DDBJ databases">
        <title>Genome sequence of a 1,3-propanediol producer, Clostridium butyricum S3.</title>
        <authorList>
            <person name="Zhou J."/>
        </authorList>
    </citation>
    <scope>NUCLEOTIDE SEQUENCE [LARGE SCALE GENOMIC DNA]</scope>
    <source>
        <strain evidence="12 13">S3</strain>
    </source>
</reference>
<organism evidence="12 13">
    <name type="scientific">Clostridium butyricum</name>
    <dbReference type="NCBI Taxonomy" id="1492"/>
    <lineage>
        <taxon>Bacteria</taxon>
        <taxon>Bacillati</taxon>
        <taxon>Bacillota</taxon>
        <taxon>Clostridia</taxon>
        <taxon>Eubacteriales</taxon>
        <taxon>Clostridiaceae</taxon>
        <taxon>Clostridium</taxon>
    </lineage>
</organism>
<keyword evidence="2" id="KW-0235">DNA replication</keyword>
<evidence type="ECO:0000313" key="12">
    <source>
        <dbReference type="EMBL" id="NAS18597.1"/>
    </source>
</evidence>
<protein>
    <submittedName>
        <fullName evidence="12">Repressor LexA</fullName>
        <ecNumber evidence="12">3.4.21.88</ecNumber>
    </submittedName>
</protein>
<evidence type="ECO:0000256" key="1">
    <source>
        <dbReference type="ARBA" id="ARBA00022491"/>
    </source>
</evidence>
<dbReference type="GO" id="GO:0003677">
    <property type="term" value="F:DNA binding"/>
    <property type="evidence" value="ECO:0007669"/>
    <property type="project" value="UniProtKB-KW"/>
</dbReference>
<dbReference type="GO" id="GO:0006260">
    <property type="term" value="P:DNA replication"/>
    <property type="evidence" value="ECO:0007669"/>
    <property type="project" value="UniProtKB-KW"/>
</dbReference>
<dbReference type="PANTHER" id="PTHR33516">
    <property type="entry name" value="LEXA REPRESSOR"/>
    <property type="match status" value="1"/>
</dbReference>
<evidence type="ECO:0000256" key="6">
    <source>
        <dbReference type="ARBA" id="ARBA00023125"/>
    </source>
</evidence>
<dbReference type="Gene3D" id="1.10.10.10">
    <property type="entry name" value="Winged helix-like DNA-binding domain superfamily/Winged helix DNA-binding domain"/>
    <property type="match status" value="1"/>
</dbReference>
<sequence length="199" mass="23050">MGNNKQREIYEFLKEYTENCGYPPTVREICEAVSLKSTSTVQGHLERLQNKGLIKRNPLKPRALEITELSIPKREMIGIPIIREYKENIDLLDKTNVQDIFRLPIDFVKHDGELFMIKVADNSMMDTGINKNDLAIMEKTNTINNGEIALIFVNQNTIIRRCFFENNSIRLQSENNEFKDLELSQCKILGRLIGIYRAL</sequence>
<keyword evidence="6" id="KW-0238">DNA-binding</keyword>
<evidence type="ECO:0000256" key="9">
    <source>
        <dbReference type="ARBA" id="ARBA00023236"/>
    </source>
</evidence>
<dbReference type="EMBL" id="WOFV02000038">
    <property type="protein sequence ID" value="NAS18597.1"/>
    <property type="molecule type" value="Genomic_DNA"/>
</dbReference>
<dbReference type="Proteomes" id="UP000474042">
    <property type="component" value="Unassembled WGS sequence"/>
</dbReference>
<dbReference type="InterPro" id="IPR039418">
    <property type="entry name" value="LexA-like"/>
</dbReference>
<dbReference type="InterPro" id="IPR036286">
    <property type="entry name" value="LexA/Signal_pep-like_sf"/>
</dbReference>
<evidence type="ECO:0000313" key="13">
    <source>
        <dbReference type="Proteomes" id="UP000474042"/>
    </source>
</evidence>
<dbReference type="GO" id="GO:0045892">
    <property type="term" value="P:negative regulation of DNA-templated transcription"/>
    <property type="evidence" value="ECO:0007669"/>
    <property type="project" value="InterPro"/>
</dbReference>
<evidence type="ECO:0000256" key="4">
    <source>
        <dbReference type="ARBA" id="ARBA00022801"/>
    </source>
</evidence>
<dbReference type="InterPro" id="IPR036390">
    <property type="entry name" value="WH_DNA-bd_sf"/>
</dbReference>
<keyword evidence="8" id="KW-0234">DNA repair</keyword>
<dbReference type="SUPFAM" id="SSF46785">
    <property type="entry name" value="Winged helix' DNA-binding domain"/>
    <property type="match status" value="1"/>
</dbReference>
<evidence type="ECO:0000256" key="8">
    <source>
        <dbReference type="ARBA" id="ARBA00023204"/>
    </source>
</evidence>
<name>A0A6L9EPM9_CLOBU</name>
<feature type="domain" description="LexA repressor DNA-binding" evidence="11">
    <location>
        <begin position="4"/>
        <end position="63"/>
    </location>
</feature>
<dbReference type="Gene3D" id="2.10.109.10">
    <property type="entry name" value="Umud Fragment, subunit A"/>
    <property type="match status" value="1"/>
</dbReference>
<dbReference type="GO" id="GO:0006281">
    <property type="term" value="P:DNA repair"/>
    <property type="evidence" value="ECO:0007669"/>
    <property type="project" value="UniProtKB-KW"/>
</dbReference>
<keyword evidence="5" id="KW-0805">Transcription regulation</keyword>
<proteinExistence type="predicted"/>
<dbReference type="InterPro" id="IPR015927">
    <property type="entry name" value="Peptidase_S24_S26A/B/C"/>
</dbReference>
<dbReference type="SUPFAM" id="SSF51306">
    <property type="entry name" value="LexA/Signal peptidase"/>
    <property type="match status" value="1"/>
</dbReference>
<dbReference type="GO" id="GO:0006508">
    <property type="term" value="P:proteolysis"/>
    <property type="evidence" value="ECO:0007669"/>
    <property type="project" value="InterPro"/>
</dbReference>
<dbReference type="InterPro" id="IPR006199">
    <property type="entry name" value="LexA_DNA-bd_dom"/>
</dbReference>
<keyword evidence="1" id="KW-0678">Repressor</keyword>
<keyword evidence="4 12" id="KW-0378">Hydrolase</keyword>
<dbReference type="InterPro" id="IPR006200">
    <property type="entry name" value="LexA"/>
</dbReference>